<sequence length="299" mass="34399">MASVNGGLIKNQEQNVQITPQKKMQNVLSKMMPEIKKAVASTMTPERFSRIALSLYNGNPAFWEADTTTFLSALMQSAQCGLEPNTVLGEAYLIAYKNNKQGITEVNFQVGYKGILKMAFNTKEYEAIYAHEVRKGDEFEYEYGLNKRLIHKPTDIPSEEVTHYYAVYKLKNGGNDFVVWSKERVEKHAKEFSKNYLYNGQVNKKSIWFKNFDSMAKKTVLFDVLKYAPKSVEMATALHEDYKSEAKEEKVSDFKYVDVDPIENEINEIKEIKEIKEINDGETEQFTYEGTPFEVESND</sequence>
<organism evidence="1 2">
    <name type="scientific">Clostridium grantii DSM 8605</name>
    <dbReference type="NCBI Taxonomy" id="1121316"/>
    <lineage>
        <taxon>Bacteria</taxon>
        <taxon>Bacillati</taxon>
        <taxon>Bacillota</taxon>
        <taxon>Clostridia</taxon>
        <taxon>Eubacteriales</taxon>
        <taxon>Clostridiaceae</taxon>
        <taxon>Clostridium</taxon>
    </lineage>
</organism>
<dbReference type="STRING" id="1121316.SAMN02745207_00479"/>
<keyword evidence="2" id="KW-1185">Reference proteome</keyword>
<accession>A0A1M5RE64</accession>
<dbReference type="RefSeq" id="WP_073336629.1">
    <property type="nucleotide sequence ID" value="NZ_FQXM01000003.1"/>
</dbReference>
<gene>
    <name evidence="1" type="ORF">SAMN02745207_00479</name>
</gene>
<evidence type="ECO:0000313" key="2">
    <source>
        <dbReference type="Proteomes" id="UP000184447"/>
    </source>
</evidence>
<dbReference type="Proteomes" id="UP000184447">
    <property type="component" value="Unassembled WGS sequence"/>
</dbReference>
<name>A0A1M5RE64_9CLOT</name>
<dbReference type="GO" id="GO:0003677">
    <property type="term" value="F:DNA binding"/>
    <property type="evidence" value="ECO:0007669"/>
    <property type="project" value="InterPro"/>
</dbReference>
<dbReference type="InterPro" id="IPR018330">
    <property type="entry name" value="RecT_fam"/>
</dbReference>
<reference evidence="1 2" key="1">
    <citation type="submission" date="2016-11" db="EMBL/GenBank/DDBJ databases">
        <authorList>
            <person name="Jaros S."/>
            <person name="Januszkiewicz K."/>
            <person name="Wedrychowicz H."/>
        </authorList>
    </citation>
    <scope>NUCLEOTIDE SEQUENCE [LARGE SCALE GENOMIC DNA]</scope>
    <source>
        <strain evidence="1 2">DSM 8605</strain>
    </source>
</reference>
<dbReference type="OrthoDB" id="1045432at2"/>
<evidence type="ECO:0000313" key="1">
    <source>
        <dbReference type="EMBL" id="SHH24541.1"/>
    </source>
</evidence>
<dbReference type="NCBIfam" id="TIGR00616">
    <property type="entry name" value="rect"/>
    <property type="match status" value="1"/>
</dbReference>
<dbReference type="GO" id="GO:0006259">
    <property type="term" value="P:DNA metabolic process"/>
    <property type="evidence" value="ECO:0007669"/>
    <property type="project" value="InterPro"/>
</dbReference>
<protein>
    <submittedName>
        <fullName evidence="1">Recombination protein RecT</fullName>
    </submittedName>
</protein>
<dbReference type="EMBL" id="FQXM01000003">
    <property type="protein sequence ID" value="SHH24541.1"/>
    <property type="molecule type" value="Genomic_DNA"/>
</dbReference>
<dbReference type="AlphaFoldDB" id="A0A1M5RE64"/>
<dbReference type="Pfam" id="PF03837">
    <property type="entry name" value="RecT"/>
    <property type="match status" value="1"/>
</dbReference>
<proteinExistence type="predicted"/>
<dbReference type="InterPro" id="IPR004590">
    <property type="entry name" value="ssDNA_annealing_RecT"/>
</dbReference>